<gene>
    <name evidence="1" type="ORF">OG835_01180</name>
</gene>
<organism evidence="1 2">
    <name type="scientific">Streptomyces scopuliridis</name>
    <dbReference type="NCBI Taxonomy" id="452529"/>
    <lineage>
        <taxon>Bacteria</taxon>
        <taxon>Bacillati</taxon>
        <taxon>Actinomycetota</taxon>
        <taxon>Actinomycetes</taxon>
        <taxon>Kitasatosporales</taxon>
        <taxon>Streptomycetaceae</taxon>
        <taxon>Streptomyces</taxon>
    </lineage>
</organism>
<dbReference type="Proteomes" id="UP001348369">
    <property type="component" value="Chromosome"/>
</dbReference>
<evidence type="ECO:0000313" key="2">
    <source>
        <dbReference type="Proteomes" id="UP001348369"/>
    </source>
</evidence>
<sequence length="611" mass="66083">MVAAMSPPLDPLTRFLGAVREHPDRIAVRGTDEEVTFGELDRRTARLADWLSSRGVGPGDRVGVHLKRGAGLITAFLGAWRAGAAYVPLDPEYPPQRLAFMVDDAGVTFLLTESEAEFVPSGVEAVVPSQLVDPHVDSIIARDEVPRGTTAYLIYTSGSTGMPKGVVATREGVAQLMSALEQTGIYEDRRTVVAWNASASFDASVQQWVRVCRGDTVVVLDDEQRRDPDQLATALAENLVTALDVTPSHWEMLRSRLLPPLPDGRRLRLLLGGEPVPERMWRELAEAAAGNGPQAVNLYGPTECTVDSTAGWITGDGPHIGTALPGIELHLLDDALRPVPQGTVGELFIAGPGLAHGYVNQPSLTATSFVPSPFGEPGTRMYRTGDLARWGSSGVLEYVGRGDRQIKHRGFRIELGEIESVLTTHPGVDRAVVVSQEVNASRQVVAYYIPAGAAAPSPERLRKYVAQTLPEYMVPSICVELEKLPLTPNGKLDVGALPKPRNLVSDQEASGSDPEGELEELIAQVFAEVLGRDGISADDDFFALGGHSHMALRVVARLKKNLRLVVPIREVYKHPRVRDLARYVEGLAEAATPLPQHIRGPEGSMDGEKRA</sequence>
<keyword evidence="2" id="KW-1185">Reference proteome</keyword>
<accession>A0ACD4ZC96</accession>
<protein>
    <submittedName>
        <fullName evidence="1">Non-ribosomal peptide synthetase</fullName>
    </submittedName>
</protein>
<reference evidence="1" key="1">
    <citation type="submission" date="2022-10" db="EMBL/GenBank/DDBJ databases">
        <title>The complete genomes of actinobacterial strains from the NBC collection.</title>
        <authorList>
            <person name="Joergensen T.S."/>
            <person name="Alvarez Arevalo M."/>
            <person name="Sterndorff E.B."/>
            <person name="Faurdal D."/>
            <person name="Vuksanovic O."/>
            <person name="Mourched A.-S."/>
            <person name="Charusanti P."/>
            <person name="Shaw S."/>
            <person name="Blin K."/>
            <person name="Weber T."/>
        </authorList>
    </citation>
    <scope>NUCLEOTIDE SEQUENCE</scope>
    <source>
        <strain evidence="1">NBC 01771</strain>
    </source>
</reference>
<proteinExistence type="predicted"/>
<evidence type="ECO:0000313" key="1">
    <source>
        <dbReference type="EMBL" id="WSB95773.1"/>
    </source>
</evidence>
<name>A0ACD4ZC96_9ACTN</name>
<dbReference type="EMBL" id="CP109109">
    <property type="protein sequence ID" value="WSB95773.1"/>
    <property type="molecule type" value="Genomic_DNA"/>
</dbReference>